<comment type="similarity">
    <text evidence="2">Belongs to the SdhE FAD assembly factor family.</text>
</comment>
<accession>A0ABU9HH27</accession>
<proteinExistence type="inferred from homology"/>
<evidence type="ECO:0000256" key="5">
    <source>
        <dbReference type="ARBA" id="ARBA00023186"/>
    </source>
</evidence>
<evidence type="ECO:0000313" key="7">
    <source>
        <dbReference type="Proteomes" id="UP001366060"/>
    </source>
</evidence>
<dbReference type="Pfam" id="PF03937">
    <property type="entry name" value="Sdh5"/>
    <property type="match status" value="1"/>
</dbReference>
<evidence type="ECO:0000256" key="1">
    <source>
        <dbReference type="ARBA" id="ARBA00004496"/>
    </source>
</evidence>
<keyword evidence="5" id="KW-0143">Chaperone</keyword>
<dbReference type="SUPFAM" id="SSF109910">
    <property type="entry name" value="YgfY-like"/>
    <property type="match status" value="1"/>
</dbReference>
<name>A0ABU9HH27_9GAMM</name>
<dbReference type="Proteomes" id="UP001366060">
    <property type="component" value="Unassembled WGS sequence"/>
</dbReference>
<evidence type="ECO:0000313" key="6">
    <source>
        <dbReference type="EMBL" id="MEL0660861.1"/>
    </source>
</evidence>
<evidence type="ECO:0000256" key="4">
    <source>
        <dbReference type="ARBA" id="ARBA00022490"/>
    </source>
</evidence>
<dbReference type="InterPro" id="IPR005631">
    <property type="entry name" value="SDH"/>
</dbReference>
<dbReference type="Gene3D" id="1.10.150.250">
    <property type="entry name" value="Flavinator of succinate dehydrogenase"/>
    <property type="match status" value="1"/>
</dbReference>
<dbReference type="PANTHER" id="PTHR39585:SF1">
    <property type="entry name" value="FAD ASSEMBLY FACTOR SDHE"/>
    <property type="match status" value="1"/>
</dbReference>
<reference evidence="6 7" key="1">
    <citation type="submission" date="2024-02" db="EMBL/GenBank/DDBJ databases">
        <title>Bacteria isolated from the canopy kelp, Nereocystis luetkeana.</title>
        <authorList>
            <person name="Pfister C.A."/>
            <person name="Younker I.T."/>
            <person name="Light S.H."/>
        </authorList>
    </citation>
    <scope>NUCLEOTIDE SEQUENCE [LARGE SCALE GENOMIC DNA]</scope>
    <source>
        <strain evidence="6 7">TI.2.07</strain>
    </source>
</reference>
<comment type="subcellular location">
    <subcellularLocation>
        <location evidence="1">Cytoplasm</location>
    </subcellularLocation>
</comment>
<protein>
    <recommendedName>
        <fullName evidence="3">FAD assembly factor SdhE</fullName>
    </recommendedName>
</protein>
<organism evidence="6 7">
    <name type="scientific">Psychromonas arctica</name>
    <dbReference type="NCBI Taxonomy" id="168275"/>
    <lineage>
        <taxon>Bacteria</taxon>
        <taxon>Pseudomonadati</taxon>
        <taxon>Pseudomonadota</taxon>
        <taxon>Gammaproteobacteria</taxon>
        <taxon>Alteromonadales</taxon>
        <taxon>Psychromonadaceae</taxon>
        <taxon>Psychromonas</taxon>
    </lineage>
</organism>
<dbReference type="RefSeq" id="WP_341629238.1">
    <property type="nucleotide sequence ID" value="NZ_JBAKBA010000062.1"/>
</dbReference>
<dbReference type="InterPro" id="IPR050531">
    <property type="entry name" value="SdhE_FAD_assembly_factor"/>
</dbReference>
<dbReference type="EMBL" id="JBAKBA010000062">
    <property type="protein sequence ID" value="MEL0660861.1"/>
    <property type="molecule type" value="Genomic_DNA"/>
</dbReference>
<comment type="caution">
    <text evidence="6">The sequence shown here is derived from an EMBL/GenBank/DDBJ whole genome shotgun (WGS) entry which is preliminary data.</text>
</comment>
<evidence type="ECO:0000256" key="3">
    <source>
        <dbReference type="ARBA" id="ARBA00019418"/>
    </source>
</evidence>
<dbReference type="InterPro" id="IPR036714">
    <property type="entry name" value="SDH_sf"/>
</dbReference>
<sequence>MAEEVSLSRLLWACRRGMLELDVLFMPFAKEAYSDLSQQHKLSFQRLLTCEDPELFAWFMGHKTCPDPDLAEIVDVILKRVKL</sequence>
<keyword evidence="7" id="KW-1185">Reference proteome</keyword>
<dbReference type="PANTHER" id="PTHR39585">
    <property type="entry name" value="FAD ASSEMBLY FACTOR SDHE"/>
    <property type="match status" value="1"/>
</dbReference>
<keyword evidence="4" id="KW-0963">Cytoplasm</keyword>
<gene>
    <name evidence="6" type="ORF">V6255_17145</name>
</gene>
<evidence type="ECO:0000256" key="2">
    <source>
        <dbReference type="ARBA" id="ARBA00008571"/>
    </source>
</evidence>